<dbReference type="InterPro" id="IPR011009">
    <property type="entry name" value="Kinase-like_dom_sf"/>
</dbReference>
<dbReference type="InterPro" id="IPR000719">
    <property type="entry name" value="Prot_kinase_dom"/>
</dbReference>
<accession>A0A370L7P9</accession>
<dbReference type="Gene3D" id="1.10.510.10">
    <property type="entry name" value="Transferase(Phosphotransferase) domain 1"/>
    <property type="match status" value="1"/>
</dbReference>
<dbReference type="Proteomes" id="UP000255207">
    <property type="component" value="Unassembled WGS sequence"/>
</dbReference>
<keyword evidence="2 5" id="KW-0547">Nucleotide-binding</keyword>
<dbReference type="Pfam" id="PF00069">
    <property type="entry name" value="Pkinase"/>
    <property type="match status" value="1"/>
</dbReference>
<feature type="binding site" evidence="5">
    <location>
        <position position="222"/>
    </location>
    <ligand>
        <name>ATP</name>
        <dbReference type="ChEBI" id="CHEBI:30616"/>
    </ligand>
</feature>
<sequence>MDSVAELDRCLQSFFAGRLPFDKLVIALKSLRAQGDPHGAIPERLQYWVDLGRLPADLKAHLIAELQAGAAAAPQAYLDQPTVPLARPAGAQPAPEMALPKAETMRDKVDEVVVNALIGGFTGLRGRGGETAPRQDAALDASLADFRSLRFRRDASNAEAGRARRFELDPRQESRAIGTGAMLKDRFILDSEIGRGGMGVVYRAVDRRRLEAMHRQPYVAIKLLSGDFRHHPEALRTLEAEARKAQELSHPNIVTVHDFERDGSHLFIVMELLEGEPLDNLLAQAGGVGLPPAQAQAVLHELCAGLGHAHARGVIHADLKPANIFVAANREVKLLDFGIASATRDSGFDPAALGGMTLPYASPGMLEGAPRNARDDVYALGCVAYLLLSGRHPFEMAPSLEAREKGLVPVRPGGVSEQAWGAIAAALSFDAGPRPADASAFQRAFFAG</sequence>
<dbReference type="RefSeq" id="WP_114829080.1">
    <property type="nucleotide sequence ID" value="NZ_QQTO01000022.1"/>
</dbReference>
<dbReference type="GO" id="GO:0004674">
    <property type="term" value="F:protein serine/threonine kinase activity"/>
    <property type="evidence" value="ECO:0007669"/>
    <property type="project" value="UniProtKB-KW"/>
</dbReference>
<organism evidence="7 8">
    <name type="scientific">Bosea caraganae</name>
    <dbReference type="NCBI Taxonomy" id="2763117"/>
    <lineage>
        <taxon>Bacteria</taxon>
        <taxon>Pseudomonadati</taxon>
        <taxon>Pseudomonadota</taxon>
        <taxon>Alphaproteobacteria</taxon>
        <taxon>Hyphomicrobiales</taxon>
        <taxon>Boseaceae</taxon>
        <taxon>Bosea</taxon>
    </lineage>
</organism>
<dbReference type="AlphaFoldDB" id="A0A370L7P9"/>
<keyword evidence="1" id="KW-0808">Transferase</keyword>
<comment type="caution">
    <text evidence="7">The sequence shown here is derived from an EMBL/GenBank/DDBJ whole genome shotgun (WGS) entry which is preliminary data.</text>
</comment>
<dbReference type="PROSITE" id="PS00107">
    <property type="entry name" value="PROTEIN_KINASE_ATP"/>
    <property type="match status" value="1"/>
</dbReference>
<dbReference type="PANTHER" id="PTHR43289">
    <property type="entry name" value="MITOGEN-ACTIVATED PROTEIN KINASE KINASE KINASE 20-RELATED"/>
    <property type="match status" value="1"/>
</dbReference>
<evidence type="ECO:0000256" key="3">
    <source>
        <dbReference type="ARBA" id="ARBA00022777"/>
    </source>
</evidence>
<dbReference type="SMART" id="SM00220">
    <property type="entry name" value="S_TKc"/>
    <property type="match status" value="1"/>
</dbReference>
<evidence type="ECO:0000313" key="7">
    <source>
        <dbReference type="EMBL" id="RDJ26190.1"/>
    </source>
</evidence>
<keyword evidence="7" id="KW-0723">Serine/threonine-protein kinase</keyword>
<feature type="domain" description="Protein kinase" evidence="6">
    <location>
        <begin position="187"/>
        <end position="446"/>
    </location>
</feature>
<dbReference type="PROSITE" id="PS50011">
    <property type="entry name" value="PROTEIN_KINASE_DOM"/>
    <property type="match status" value="1"/>
</dbReference>
<dbReference type="PANTHER" id="PTHR43289:SF6">
    <property type="entry name" value="SERINE_THREONINE-PROTEIN KINASE NEKL-3"/>
    <property type="match status" value="1"/>
</dbReference>
<dbReference type="OrthoDB" id="9801841at2"/>
<dbReference type="Gene3D" id="3.30.200.20">
    <property type="entry name" value="Phosphorylase Kinase, domain 1"/>
    <property type="match status" value="1"/>
</dbReference>
<keyword evidence="8" id="KW-1185">Reference proteome</keyword>
<dbReference type="InterPro" id="IPR008271">
    <property type="entry name" value="Ser/Thr_kinase_AS"/>
</dbReference>
<reference evidence="8" key="1">
    <citation type="submission" date="2018-07" db="EMBL/GenBank/DDBJ databases">
        <authorList>
            <person name="Safronova V.I."/>
            <person name="Chirak E.R."/>
            <person name="Sazanova A.L."/>
        </authorList>
    </citation>
    <scope>NUCLEOTIDE SEQUENCE [LARGE SCALE GENOMIC DNA]</scope>
    <source>
        <strain evidence="8">RCAM04685</strain>
    </source>
</reference>
<proteinExistence type="predicted"/>
<name>A0A370L7P9_9HYPH</name>
<evidence type="ECO:0000256" key="4">
    <source>
        <dbReference type="ARBA" id="ARBA00022840"/>
    </source>
</evidence>
<evidence type="ECO:0000313" key="8">
    <source>
        <dbReference type="Proteomes" id="UP000255207"/>
    </source>
</evidence>
<dbReference type="PROSITE" id="PS00108">
    <property type="entry name" value="PROTEIN_KINASE_ST"/>
    <property type="match status" value="1"/>
</dbReference>
<evidence type="ECO:0000259" key="6">
    <source>
        <dbReference type="PROSITE" id="PS50011"/>
    </source>
</evidence>
<evidence type="ECO:0000256" key="5">
    <source>
        <dbReference type="PROSITE-ProRule" id="PRU10141"/>
    </source>
</evidence>
<dbReference type="EMBL" id="QQTP01000004">
    <property type="protein sequence ID" value="RDJ26190.1"/>
    <property type="molecule type" value="Genomic_DNA"/>
</dbReference>
<dbReference type="SUPFAM" id="SSF56112">
    <property type="entry name" value="Protein kinase-like (PK-like)"/>
    <property type="match status" value="1"/>
</dbReference>
<dbReference type="CDD" id="cd14014">
    <property type="entry name" value="STKc_PknB_like"/>
    <property type="match status" value="1"/>
</dbReference>
<gene>
    <name evidence="7" type="ORF">DWE98_10160</name>
</gene>
<dbReference type="GO" id="GO:0005524">
    <property type="term" value="F:ATP binding"/>
    <property type="evidence" value="ECO:0007669"/>
    <property type="project" value="UniProtKB-UniRule"/>
</dbReference>
<dbReference type="InterPro" id="IPR017441">
    <property type="entry name" value="Protein_kinase_ATP_BS"/>
</dbReference>
<keyword evidence="4 5" id="KW-0067">ATP-binding</keyword>
<evidence type="ECO:0000256" key="2">
    <source>
        <dbReference type="ARBA" id="ARBA00022741"/>
    </source>
</evidence>
<evidence type="ECO:0000256" key="1">
    <source>
        <dbReference type="ARBA" id="ARBA00022679"/>
    </source>
</evidence>
<keyword evidence="3 7" id="KW-0418">Kinase</keyword>
<protein>
    <submittedName>
        <fullName evidence="7">Serine/threonine protein kinase</fullName>
    </submittedName>
</protein>